<evidence type="ECO:0000313" key="2">
    <source>
        <dbReference type="Proteomes" id="UP000267128"/>
    </source>
</evidence>
<name>A0A3N0CQX8_9ACTN</name>
<dbReference type="Proteomes" id="UP000267128">
    <property type="component" value="Unassembled WGS sequence"/>
</dbReference>
<accession>A0A3N0CQX8</accession>
<dbReference type="CDD" id="cd07812">
    <property type="entry name" value="SRPBCC"/>
    <property type="match status" value="1"/>
</dbReference>
<evidence type="ECO:0000313" key="1">
    <source>
        <dbReference type="EMBL" id="RNL65739.1"/>
    </source>
</evidence>
<protein>
    <submittedName>
        <fullName evidence="1">SRPBCC family protein</fullName>
    </submittedName>
</protein>
<dbReference type="EMBL" id="RJSE01000002">
    <property type="protein sequence ID" value="RNL65739.1"/>
    <property type="molecule type" value="Genomic_DNA"/>
</dbReference>
<dbReference type="Pfam" id="PF10604">
    <property type="entry name" value="Polyketide_cyc2"/>
    <property type="match status" value="1"/>
</dbReference>
<sequence length="151" mass="16746">MRGSVTVQMAASPDVVWDLVSDVTRIGEFSPETFEAVWLGDATGPVAGARFKGHVKRNGVGPIYWTVCEVLDAKPLERFEFAVVIKDEKVNTWCYELVAKDGGTAVTESYSLQPNPITRAYWALLGRRRGKTNERGMRQTLERIKAIAEAA</sequence>
<keyword evidence="2" id="KW-1185">Reference proteome</keyword>
<reference evidence="1 2" key="1">
    <citation type="submission" date="2018-11" db="EMBL/GenBank/DDBJ databases">
        <authorList>
            <person name="Li F."/>
        </authorList>
    </citation>
    <scope>NUCLEOTIDE SEQUENCE [LARGE SCALE GENOMIC DNA]</scope>
    <source>
        <strain evidence="1 2">Gsoil 097</strain>
    </source>
</reference>
<organism evidence="1 2">
    <name type="scientific">Nocardioides marmoriginsengisoli</name>
    <dbReference type="NCBI Taxonomy" id="661483"/>
    <lineage>
        <taxon>Bacteria</taxon>
        <taxon>Bacillati</taxon>
        <taxon>Actinomycetota</taxon>
        <taxon>Actinomycetes</taxon>
        <taxon>Propionibacteriales</taxon>
        <taxon>Nocardioidaceae</taxon>
        <taxon>Nocardioides</taxon>
    </lineage>
</organism>
<dbReference type="AlphaFoldDB" id="A0A3N0CQX8"/>
<dbReference type="SUPFAM" id="SSF55961">
    <property type="entry name" value="Bet v1-like"/>
    <property type="match status" value="1"/>
</dbReference>
<gene>
    <name evidence="1" type="ORF">EFK50_01440</name>
</gene>
<dbReference type="OrthoDB" id="4618973at2"/>
<proteinExistence type="predicted"/>
<comment type="caution">
    <text evidence="1">The sequence shown here is derived from an EMBL/GenBank/DDBJ whole genome shotgun (WGS) entry which is preliminary data.</text>
</comment>
<dbReference type="InterPro" id="IPR019587">
    <property type="entry name" value="Polyketide_cyclase/dehydratase"/>
</dbReference>
<dbReference type="RefSeq" id="WP_123225778.1">
    <property type="nucleotide sequence ID" value="NZ_RJSE01000002.1"/>
</dbReference>
<dbReference type="InterPro" id="IPR023393">
    <property type="entry name" value="START-like_dom_sf"/>
</dbReference>
<dbReference type="Gene3D" id="3.30.530.20">
    <property type="match status" value="1"/>
</dbReference>